<feature type="domain" description="Protein kinase" evidence="7">
    <location>
        <begin position="23"/>
        <end position="286"/>
    </location>
</feature>
<feature type="compositionally biased region" description="Pro residues" evidence="6">
    <location>
        <begin position="402"/>
        <end position="415"/>
    </location>
</feature>
<dbReference type="InterPro" id="IPR011009">
    <property type="entry name" value="Kinase-like_dom_sf"/>
</dbReference>
<dbReference type="Proteomes" id="UP001520654">
    <property type="component" value="Unassembled WGS sequence"/>
</dbReference>
<keyword evidence="1" id="KW-0808">Transferase</keyword>
<dbReference type="InterPro" id="IPR017441">
    <property type="entry name" value="Protein_kinase_ATP_BS"/>
</dbReference>
<comment type="caution">
    <text evidence="8">The sequence shown here is derived from an EMBL/GenBank/DDBJ whole genome shotgun (WGS) entry which is preliminary data.</text>
</comment>
<name>A0ABS8DZW8_9ACTN</name>
<dbReference type="EMBL" id="JAINUL010000001">
    <property type="protein sequence ID" value="MCC0094381.1"/>
    <property type="molecule type" value="Genomic_DNA"/>
</dbReference>
<keyword evidence="4 5" id="KW-0067">ATP-binding</keyword>
<keyword evidence="3 8" id="KW-0418">Kinase</keyword>
<protein>
    <submittedName>
        <fullName evidence="8">Protein kinase</fullName>
    </submittedName>
</protein>
<dbReference type="InterPro" id="IPR008271">
    <property type="entry name" value="Ser/Thr_kinase_AS"/>
</dbReference>
<dbReference type="CDD" id="cd14014">
    <property type="entry name" value="STKc_PknB_like"/>
    <property type="match status" value="1"/>
</dbReference>
<feature type="compositionally biased region" description="Low complexity" evidence="6">
    <location>
        <begin position="473"/>
        <end position="485"/>
    </location>
</feature>
<feature type="binding site" evidence="5">
    <location>
        <position position="51"/>
    </location>
    <ligand>
        <name>ATP</name>
        <dbReference type="ChEBI" id="CHEBI:30616"/>
    </ligand>
</feature>
<proteinExistence type="predicted"/>
<dbReference type="Gene3D" id="1.10.510.10">
    <property type="entry name" value="Transferase(Phosphotransferase) domain 1"/>
    <property type="match status" value="1"/>
</dbReference>
<dbReference type="PROSITE" id="PS00108">
    <property type="entry name" value="PROTEIN_KINASE_ST"/>
    <property type="match status" value="1"/>
</dbReference>
<evidence type="ECO:0000256" key="1">
    <source>
        <dbReference type="ARBA" id="ARBA00022679"/>
    </source>
</evidence>
<feature type="compositionally biased region" description="Pro residues" evidence="6">
    <location>
        <begin position="382"/>
        <end position="394"/>
    </location>
</feature>
<evidence type="ECO:0000259" key="7">
    <source>
        <dbReference type="PROSITE" id="PS50011"/>
    </source>
</evidence>
<dbReference type="SUPFAM" id="SSF56112">
    <property type="entry name" value="Protein kinase-like (PK-like)"/>
    <property type="match status" value="1"/>
</dbReference>
<feature type="compositionally biased region" description="Low complexity" evidence="6">
    <location>
        <begin position="335"/>
        <end position="360"/>
    </location>
</feature>
<gene>
    <name evidence="8" type="ORF">K7B10_06165</name>
</gene>
<dbReference type="RefSeq" id="WP_229334946.1">
    <property type="nucleotide sequence ID" value="NZ_JAINUL010000001.1"/>
</dbReference>
<evidence type="ECO:0000256" key="2">
    <source>
        <dbReference type="ARBA" id="ARBA00022741"/>
    </source>
</evidence>
<evidence type="ECO:0000256" key="3">
    <source>
        <dbReference type="ARBA" id="ARBA00022777"/>
    </source>
</evidence>
<evidence type="ECO:0000256" key="5">
    <source>
        <dbReference type="PROSITE-ProRule" id="PRU10141"/>
    </source>
</evidence>
<accession>A0ABS8DZW8</accession>
<evidence type="ECO:0000313" key="8">
    <source>
        <dbReference type="EMBL" id="MCC0094381.1"/>
    </source>
</evidence>
<dbReference type="SMART" id="SM00220">
    <property type="entry name" value="S_TKc"/>
    <property type="match status" value="1"/>
</dbReference>
<dbReference type="PANTHER" id="PTHR43289">
    <property type="entry name" value="MITOGEN-ACTIVATED PROTEIN KINASE KINASE KINASE 20-RELATED"/>
    <property type="match status" value="1"/>
</dbReference>
<dbReference type="PROSITE" id="PS00107">
    <property type="entry name" value="PROTEIN_KINASE_ATP"/>
    <property type="match status" value="1"/>
</dbReference>
<sequence>MSAPSTDLFQPLRPEDPATVGGYRLSAVLGAGGMGKVYLSYTPGGRPIALKVIRPEFSEDPEFRRRFQQEVRAAQRVQGLYTAPVIDFDTEGAQPWLATAYVPGPSLAHAVARHGRLPLRSVLLLTVGVAEALHVIHGAGIVHRDLKPANVLLAADGPRVIDFGIARAADATSLTGSGVSVGTPAFMAPEQASAGTVTDRTDIFALGQIVAYAAIGAPAYGEGSSHAVLYRIVHEDPDLSALPDELRPLVTRCLSRDPADRPALAEVIRMCQDLSSVPLRQGEDWLPQAVAGSITERLQLPEPAKTPPPQPAVAPTPTEVSSQPPAQGAPPYPPTGAGVAAAPTQSAPAVPTHAPAGPAAPGTPPGHQTPPPGYPAHAGHQTPPPGYQTPPPGYPTHAGHQTPPPGYQTPPPGYPTHPVHQAPAPGFHPGFPPPAPQRKSKAPVIAGVVVAAVIGLAVLGSLLPDNSGDKAKGGSSSAGASASSGTPGGSQDKGGKRADPTPASYKGINLTANYQLMLADNPPRPGTGGNAGVLYNHGDLYFYRDTLFGDTKVGTDNGKLVVLNNAQKGSLETCRAETRYTEKIGLDQLTDGSEICVLSDAGHIAVATYRGRSGANDPSTYITLDLTVWRNAEEPKKGS</sequence>
<dbReference type="PANTHER" id="PTHR43289:SF34">
    <property type="entry name" value="SERINE_THREONINE-PROTEIN KINASE YBDM-RELATED"/>
    <property type="match status" value="1"/>
</dbReference>
<keyword evidence="9" id="KW-1185">Reference proteome</keyword>
<dbReference type="PROSITE" id="PS50011">
    <property type="entry name" value="PROTEIN_KINASE_DOM"/>
    <property type="match status" value="1"/>
</dbReference>
<evidence type="ECO:0000256" key="6">
    <source>
        <dbReference type="SAM" id="MobiDB-lite"/>
    </source>
</evidence>
<feature type="region of interest" description="Disordered" evidence="6">
    <location>
        <begin position="300"/>
        <end position="439"/>
    </location>
</feature>
<evidence type="ECO:0000313" key="9">
    <source>
        <dbReference type="Proteomes" id="UP001520654"/>
    </source>
</evidence>
<feature type="region of interest" description="Disordered" evidence="6">
    <location>
        <begin position="464"/>
        <end position="504"/>
    </location>
</feature>
<evidence type="ECO:0000256" key="4">
    <source>
        <dbReference type="ARBA" id="ARBA00022840"/>
    </source>
</evidence>
<organism evidence="8 9">
    <name type="scientific">Streptomyces flavotricini</name>
    <dbReference type="NCBI Taxonomy" id="66888"/>
    <lineage>
        <taxon>Bacteria</taxon>
        <taxon>Bacillati</taxon>
        <taxon>Actinomycetota</taxon>
        <taxon>Actinomycetes</taxon>
        <taxon>Kitasatosporales</taxon>
        <taxon>Streptomycetaceae</taxon>
        <taxon>Streptomyces</taxon>
    </lineage>
</organism>
<keyword evidence="2 5" id="KW-0547">Nucleotide-binding</keyword>
<dbReference type="Gene3D" id="3.30.200.20">
    <property type="entry name" value="Phosphorylase Kinase, domain 1"/>
    <property type="match status" value="1"/>
</dbReference>
<reference evidence="8 9" key="1">
    <citation type="submission" date="2021-08" db="EMBL/GenBank/DDBJ databases">
        <title>Genomic Architecture of Streptomyces flavotricini NGL1 and Streptomyces erythrochromogenes HMS4 With Differential Plant Beneficial attributes and laccase production capabilities.</title>
        <authorList>
            <person name="Salwan R."/>
            <person name="Kaur R."/>
            <person name="Sharma V."/>
        </authorList>
    </citation>
    <scope>NUCLEOTIDE SEQUENCE [LARGE SCALE GENOMIC DNA]</scope>
    <source>
        <strain evidence="8 9">NGL1</strain>
    </source>
</reference>
<dbReference type="Pfam" id="PF00069">
    <property type="entry name" value="Pkinase"/>
    <property type="match status" value="1"/>
</dbReference>
<feature type="compositionally biased region" description="Low complexity" evidence="6">
    <location>
        <begin position="416"/>
        <end position="429"/>
    </location>
</feature>
<feature type="compositionally biased region" description="Pro residues" evidence="6">
    <location>
        <begin position="304"/>
        <end position="314"/>
    </location>
</feature>
<dbReference type="GO" id="GO:0016301">
    <property type="term" value="F:kinase activity"/>
    <property type="evidence" value="ECO:0007669"/>
    <property type="project" value="UniProtKB-KW"/>
</dbReference>
<dbReference type="InterPro" id="IPR000719">
    <property type="entry name" value="Prot_kinase_dom"/>
</dbReference>
<feature type="compositionally biased region" description="Pro residues" evidence="6">
    <location>
        <begin position="361"/>
        <end position="374"/>
    </location>
</feature>
<feature type="compositionally biased region" description="Low complexity" evidence="6">
    <location>
        <begin position="315"/>
        <end position="326"/>
    </location>
</feature>